<evidence type="ECO:0000313" key="3">
    <source>
        <dbReference type="Proteomes" id="UP001221757"/>
    </source>
</evidence>
<organism evidence="2 3">
    <name type="scientific">Mycena rosella</name>
    <name type="common">Pink bonnet</name>
    <name type="synonym">Agaricus rosellus</name>
    <dbReference type="NCBI Taxonomy" id="1033263"/>
    <lineage>
        <taxon>Eukaryota</taxon>
        <taxon>Fungi</taxon>
        <taxon>Dikarya</taxon>
        <taxon>Basidiomycota</taxon>
        <taxon>Agaricomycotina</taxon>
        <taxon>Agaricomycetes</taxon>
        <taxon>Agaricomycetidae</taxon>
        <taxon>Agaricales</taxon>
        <taxon>Marasmiineae</taxon>
        <taxon>Mycenaceae</taxon>
        <taxon>Mycena</taxon>
    </lineage>
</organism>
<feature type="region of interest" description="Disordered" evidence="1">
    <location>
        <begin position="84"/>
        <end position="105"/>
    </location>
</feature>
<reference evidence="2" key="1">
    <citation type="submission" date="2023-03" db="EMBL/GenBank/DDBJ databases">
        <title>Massive genome expansion in bonnet fungi (Mycena s.s.) driven by repeated elements and novel gene families across ecological guilds.</title>
        <authorList>
            <consortium name="Lawrence Berkeley National Laboratory"/>
            <person name="Harder C.B."/>
            <person name="Miyauchi S."/>
            <person name="Viragh M."/>
            <person name="Kuo A."/>
            <person name="Thoen E."/>
            <person name="Andreopoulos B."/>
            <person name="Lu D."/>
            <person name="Skrede I."/>
            <person name="Drula E."/>
            <person name="Henrissat B."/>
            <person name="Morin E."/>
            <person name="Kohler A."/>
            <person name="Barry K."/>
            <person name="LaButti K."/>
            <person name="Morin E."/>
            <person name="Salamov A."/>
            <person name="Lipzen A."/>
            <person name="Mereny Z."/>
            <person name="Hegedus B."/>
            <person name="Baldrian P."/>
            <person name="Stursova M."/>
            <person name="Weitz H."/>
            <person name="Taylor A."/>
            <person name="Grigoriev I.V."/>
            <person name="Nagy L.G."/>
            <person name="Martin F."/>
            <person name="Kauserud H."/>
        </authorList>
    </citation>
    <scope>NUCLEOTIDE SEQUENCE</scope>
    <source>
        <strain evidence="2">CBHHK067</strain>
    </source>
</reference>
<dbReference type="AlphaFoldDB" id="A0AAD7CU45"/>
<sequence>MMQEETDPRDDAGWNAKAEDIYNGALLGGDSQFKLYEQGPRTAIQLRDLREARHPQSVMARSGFFFHIAMVTVVARRLSAGNALGSTTRSHKTSRRHVNGHRGRVCPDRWMDDPADGNTGEHVYGTARIVFVRSHHRWRGTRARWPRGSRRLRTPFNRLLRVQFGTKLRCFAIGTTLEPQHDDNQPLLFSAKWQIGDFGVTEWQRRRRAIENAIEVDERTSKHISASQTCGNLKAELPSTPIAAPREPARGSSISILALRELIDVHRNDGSS</sequence>
<keyword evidence="3" id="KW-1185">Reference proteome</keyword>
<dbReference type="Proteomes" id="UP001221757">
    <property type="component" value="Unassembled WGS sequence"/>
</dbReference>
<name>A0AAD7CU45_MYCRO</name>
<accession>A0AAD7CU45</accession>
<comment type="caution">
    <text evidence="2">The sequence shown here is derived from an EMBL/GenBank/DDBJ whole genome shotgun (WGS) entry which is preliminary data.</text>
</comment>
<evidence type="ECO:0000313" key="2">
    <source>
        <dbReference type="EMBL" id="KAJ7664113.1"/>
    </source>
</evidence>
<evidence type="ECO:0000256" key="1">
    <source>
        <dbReference type="SAM" id="MobiDB-lite"/>
    </source>
</evidence>
<protein>
    <submittedName>
        <fullName evidence="2">Uncharacterized protein</fullName>
    </submittedName>
</protein>
<gene>
    <name evidence="2" type="ORF">B0H17DRAFT_1184806</name>
</gene>
<feature type="compositionally biased region" description="Basic residues" evidence="1">
    <location>
        <begin position="89"/>
        <end position="104"/>
    </location>
</feature>
<proteinExistence type="predicted"/>
<dbReference type="EMBL" id="JARKIE010000227">
    <property type="protein sequence ID" value="KAJ7664113.1"/>
    <property type="molecule type" value="Genomic_DNA"/>
</dbReference>